<reference evidence="2" key="2">
    <citation type="submission" date="2020-09" db="EMBL/GenBank/DDBJ databases">
        <authorList>
            <person name="Sun Q."/>
            <person name="Kim S."/>
        </authorList>
    </citation>
    <scope>NUCLEOTIDE SEQUENCE</scope>
    <source>
        <strain evidence="2">KCTC 42731</strain>
    </source>
</reference>
<gene>
    <name evidence="2" type="ORF">GCM10017161_10170</name>
</gene>
<dbReference type="EMBL" id="BNCK01000002">
    <property type="protein sequence ID" value="GHF84660.1"/>
    <property type="molecule type" value="Genomic_DNA"/>
</dbReference>
<feature type="transmembrane region" description="Helical" evidence="1">
    <location>
        <begin position="194"/>
        <end position="213"/>
    </location>
</feature>
<dbReference type="InterPro" id="IPR022134">
    <property type="entry name" value="DUF3667"/>
</dbReference>
<keyword evidence="1" id="KW-0812">Transmembrane</keyword>
<reference evidence="2" key="1">
    <citation type="journal article" date="2014" name="Int. J. Syst. Evol. Microbiol.">
        <title>Complete genome sequence of Corynebacterium casei LMG S-19264T (=DSM 44701T), isolated from a smear-ripened cheese.</title>
        <authorList>
            <consortium name="US DOE Joint Genome Institute (JGI-PGF)"/>
            <person name="Walter F."/>
            <person name="Albersmeier A."/>
            <person name="Kalinowski J."/>
            <person name="Ruckert C."/>
        </authorList>
    </citation>
    <scope>NUCLEOTIDE SEQUENCE</scope>
    <source>
        <strain evidence="2">KCTC 42731</strain>
    </source>
</reference>
<organism evidence="2 3">
    <name type="scientific">Thalassotalea marina</name>
    <dbReference type="NCBI Taxonomy" id="1673741"/>
    <lineage>
        <taxon>Bacteria</taxon>
        <taxon>Pseudomonadati</taxon>
        <taxon>Pseudomonadota</taxon>
        <taxon>Gammaproteobacteria</taxon>
        <taxon>Alteromonadales</taxon>
        <taxon>Colwelliaceae</taxon>
        <taxon>Thalassotalea</taxon>
    </lineage>
</organism>
<feature type="transmembrane region" description="Helical" evidence="1">
    <location>
        <begin position="166"/>
        <end position="188"/>
    </location>
</feature>
<keyword evidence="1" id="KW-1133">Transmembrane helix</keyword>
<protein>
    <recommendedName>
        <fullName evidence="4">DUF3667 domain-containing protein</fullName>
    </recommendedName>
</protein>
<evidence type="ECO:0000256" key="1">
    <source>
        <dbReference type="SAM" id="Phobius"/>
    </source>
</evidence>
<evidence type="ECO:0000313" key="2">
    <source>
        <dbReference type="EMBL" id="GHF84660.1"/>
    </source>
</evidence>
<comment type="caution">
    <text evidence="2">The sequence shown here is derived from an EMBL/GenBank/DDBJ whole genome shotgun (WGS) entry which is preliminary data.</text>
</comment>
<keyword evidence="1" id="KW-0472">Membrane</keyword>
<dbReference type="Proteomes" id="UP000623842">
    <property type="component" value="Unassembled WGS sequence"/>
</dbReference>
<proteinExistence type="predicted"/>
<sequence>MDFNNQTSCKNCDEPLTTPFCGHCGQPKAVRITFKELMRTIQMGLLEFRSPFLHTFKMLTIAPGKVCRDYVEGKRERYFNPIKYALWVVTVTVFISAFTNNSLSDFQAFGEISSTKSEDDKQFSATLRNLIDSSQFFIVFFYAAVFALVLRIFFRKQDFNIFELYILAILPSAHITWVTAILVGLGWYNTPSGIAVTTLIGFVFCIYAYTTFFDGKWLPNLVRSLVSYILAMLLFVFSFGLSIGIAAGVKHAQDQEVSIEQQEVVDAFEETKAN</sequence>
<evidence type="ECO:0000313" key="3">
    <source>
        <dbReference type="Proteomes" id="UP000623842"/>
    </source>
</evidence>
<accession>A0A919EIX7</accession>
<evidence type="ECO:0008006" key="4">
    <source>
        <dbReference type="Google" id="ProtNLM"/>
    </source>
</evidence>
<name>A0A919EIX7_9GAMM</name>
<dbReference type="AlphaFoldDB" id="A0A919EIX7"/>
<feature type="transmembrane region" description="Helical" evidence="1">
    <location>
        <begin position="136"/>
        <end position="154"/>
    </location>
</feature>
<feature type="transmembrane region" description="Helical" evidence="1">
    <location>
        <begin position="225"/>
        <end position="249"/>
    </location>
</feature>
<feature type="transmembrane region" description="Helical" evidence="1">
    <location>
        <begin position="84"/>
        <end position="103"/>
    </location>
</feature>
<keyword evidence="3" id="KW-1185">Reference proteome</keyword>
<dbReference type="Pfam" id="PF12412">
    <property type="entry name" value="DUF3667"/>
    <property type="match status" value="1"/>
</dbReference>
<dbReference type="RefSeq" id="WP_189767930.1">
    <property type="nucleotide sequence ID" value="NZ_BNCK01000002.1"/>
</dbReference>